<comment type="caution">
    <text evidence="8">The sequence shown here is derived from an EMBL/GenBank/DDBJ whole genome shotgun (WGS) entry which is preliminary data.</text>
</comment>
<comment type="similarity">
    <text evidence="2 6">Belongs to the glycosyl hydrolase 72 family.</text>
</comment>
<gene>
    <name evidence="8" type="ORF">DASB73_031260</name>
</gene>
<dbReference type="EC" id="2.4.1.-" evidence="6"/>
<evidence type="ECO:0000256" key="3">
    <source>
        <dbReference type="ARBA" id="ARBA00022622"/>
    </source>
</evidence>
<evidence type="ECO:0000256" key="1">
    <source>
        <dbReference type="ARBA" id="ARBA00004589"/>
    </source>
</evidence>
<feature type="chain" id="PRO_5043104600" description="1,3-beta-glucanosyltransferase" evidence="6">
    <location>
        <begin position="19"/>
        <end position="595"/>
    </location>
</feature>
<organism evidence="8 9">
    <name type="scientific">Starmerella bacillaris</name>
    <name type="common">Yeast</name>
    <name type="synonym">Candida zemplinina</name>
    <dbReference type="NCBI Taxonomy" id="1247836"/>
    <lineage>
        <taxon>Eukaryota</taxon>
        <taxon>Fungi</taxon>
        <taxon>Dikarya</taxon>
        <taxon>Ascomycota</taxon>
        <taxon>Saccharomycotina</taxon>
        <taxon>Dipodascomycetes</taxon>
        <taxon>Dipodascales</taxon>
        <taxon>Trichomonascaceae</taxon>
        <taxon>Starmerella</taxon>
    </lineage>
</organism>
<reference evidence="8 9" key="1">
    <citation type="journal article" date="2023" name="Elife">
        <title>Identification of key yeast species and microbe-microbe interactions impacting larval growth of Drosophila in the wild.</title>
        <authorList>
            <person name="Mure A."/>
            <person name="Sugiura Y."/>
            <person name="Maeda R."/>
            <person name="Honda K."/>
            <person name="Sakurai N."/>
            <person name="Takahashi Y."/>
            <person name="Watada M."/>
            <person name="Katoh T."/>
            <person name="Gotoh A."/>
            <person name="Gotoh Y."/>
            <person name="Taniguchi I."/>
            <person name="Nakamura K."/>
            <person name="Hayashi T."/>
            <person name="Katayama T."/>
            <person name="Uemura T."/>
            <person name="Hattori Y."/>
        </authorList>
    </citation>
    <scope>NUCLEOTIDE SEQUENCE [LARGE SCALE GENOMIC DNA]</scope>
    <source>
        <strain evidence="8 9">SB-73</strain>
    </source>
</reference>
<evidence type="ECO:0000256" key="4">
    <source>
        <dbReference type="ARBA" id="ARBA00022729"/>
    </source>
</evidence>
<keyword evidence="6" id="KW-0449">Lipoprotein</keyword>
<keyword evidence="3 6" id="KW-0336">GPI-anchor</keyword>
<evidence type="ECO:0000256" key="6">
    <source>
        <dbReference type="RuleBase" id="RU361209"/>
    </source>
</evidence>
<feature type="compositionally biased region" description="Low complexity" evidence="7">
    <location>
        <begin position="367"/>
        <end position="376"/>
    </location>
</feature>
<evidence type="ECO:0000256" key="2">
    <source>
        <dbReference type="ARBA" id="ARBA00007528"/>
    </source>
</evidence>
<keyword evidence="4 6" id="KW-0732">Signal</keyword>
<protein>
    <recommendedName>
        <fullName evidence="6">1,3-beta-glucanosyltransferase</fullName>
        <ecNumber evidence="6">2.4.1.-</ecNumber>
    </recommendedName>
</protein>
<keyword evidence="5" id="KW-0325">Glycoprotein</keyword>
<dbReference type="SUPFAM" id="SSF51445">
    <property type="entry name" value="(Trans)glycosidases"/>
    <property type="match status" value="1"/>
</dbReference>
<feature type="signal peptide" evidence="6">
    <location>
        <begin position="1"/>
        <end position="18"/>
    </location>
</feature>
<dbReference type="GO" id="GO:0098552">
    <property type="term" value="C:side of membrane"/>
    <property type="evidence" value="ECO:0007669"/>
    <property type="project" value="UniProtKB-KW"/>
</dbReference>
<feature type="compositionally biased region" description="Basic and acidic residues" evidence="7">
    <location>
        <begin position="356"/>
        <end position="366"/>
    </location>
</feature>
<evidence type="ECO:0000313" key="8">
    <source>
        <dbReference type="EMBL" id="GMM52163.1"/>
    </source>
</evidence>
<name>A0AAV5RLW5_STABA</name>
<dbReference type="PANTHER" id="PTHR31468:SF14">
    <property type="entry name" value="1,3-BETA-GLUCANOSYLTRANSFERASE GAS4"/>
    <property type="match status" value="1"/>
</dbReference>
<dbReference type="GO" id="GO:0071970">
    <property type="term" value="P:fungal-type cell wall (1-&gt;3)-beta-D-glucan biosynthetic process"/>
    <property type="evidence" value="ECO:0007669"/>
    <property type="project" value="TreeGrafter"/>
</dbReference>
<evidence type="ECO:0000256" key="5">
    <source>
        <dbReference type="ARBA" id="ARBA00023180"/>
    </source>
</evidence>
<proteinExistence type="inferred from homology"/>
<keyword evidence="6" id="KW-0808">Transferase</keyword>
<keyword evidence="9" id="KW-1185">Reference proteome</keyword>
<dbReference type="AlphaFoldDB" id="A0AAV5RLW5"/>
<dbReference type="Gene3D" id="3.20.20.80">
    <property type="entry name" value="Glycosidases"/>
    <property type="match status" value="1"/>
</dbReference>
<feature type="region of interest" description="Disordered" evidence="7">
    <location>
        <begin position="466"/>
        <end position="492"/>
    </location>
</feature>
<comment type="subcellular location">
    <subcellularLocation>
        <location evidence="6">Cell membrane</location>
        <topology evidence="6">Lipid-anchor</topology>
        <topology evidence="6">GPI-anchor</topology>
    </subcellularLocation>
    <subcellularLocation>
        <location evidence="1">Membrane</location>
        <topology evidence="1">Lipid-anchor</topology>
        <topology evidence="1">GPI-anchor</topology>
    </subcellularLocation>
</comment>
<sequence length="595" mass="66405">MIAAIIFTLLSHILSVKCISIDDSESAFVEPVIIKGKHFANSVTNSRFQIKGIDYQPGGSAGYDGSKDPLSDVETCARDIFLMQQLGVNTIRVYTVNPALDHSECMTLMAAANMYLVLDINSPLIGESINRYEPWTTYTPEYLKHIFGVVQEFSQYNNTLAFFIGNEIVNDERSSEVSPAYIKAVTRDVKDYMYYQCPRLIPVGYSAADDLNYRKELPHYLSCGAQGTAIDFYGVNSYQWCGKQTLESSGYDVLLKDYKEFNFPVFLSEFGCNIIQPRIFQEIDAIFEEPMSDVFDGGLVYEYSQGPNNYGLVEILENGDVKLRPEFKTVQDQYGKIKPILECPVGALDFLKESGVDDKSSDKERSGSSFRSSTTSHNRRKQAVACKPSYPKLKGATSDLPKSFGTEMIKNGLGYDKQKQVSYIPELIENLSSIPYRILDVNNDEISFTGIKNTKKLFSNINAKSSGLPEGGETDASNVNAKQEQPSKLKHTKQNTIEQAYSQTAAAIFPAQEAPKLQELGKTPYNLRDRVNLFTASSEPYKIYRVKLQHDTPEEASSLVHDYRSSATRVGPVGGTLLLLLLTLVPLPVLQVCIM</sequence>
<accession>A0AAV5RLW5</accession>
<keyword evidence="6" id="KW-0472">Membrane</keyword>
<evidence type="ECO:0000256" key="7">
    <source>
        <dbReference type="SAM" id="MobiDB-lite"/>
    </source>
</evidence>
<dbReference type="Proteomes" id="UP001362899">
    <property type="component" value="Unassembled WGS sequence"/>
</dbReference>
<dbReference type="EMBL" id="BTGC01000008">
    <property type="protein sequence ID" value="GMM52163.1"/>
    <property type="molecule type" value="Genomic_DNA"/>
</dbReference>
<dbReference type="Pfam" id="PF03198">
    <property type="entry name" value="Glyco_hydro_72"/>
    <property type="match status" value="1"/>
</dbReference>
<dbReference type="InterPro" id="IPR017853">
    <property type="entry name" value="GH"/>
</dbReference>
<feature type="compositionally biased region" description="Polar residues" evidence="7">
    <location>
        <begin position="475"/>
        <end position="486"/>
    </location>
</feature>
<dbReference type="InterPro" id="IPR004886">
    <property type="entry name" value="Glucanosyltransferase"/>
</dbReference>
<dbReference type="GO" id="GO:0005886">
    <property type="term" value="C:plasma membrane"/>
    <property type="evidence" value="ECO:0007669"/>
    <property type="project" value="UniProtKB-SubCell"/>
</dbReference>
<dbReference type="GO" id="GO:0042124">
    <property type="term" value="F:1,3-beta-glucanosyltransferase activity"/>
    <property type="evidence" value="ECO:0007669"/>
    <property type="project" value="TreeGrafter"/>
</dbReference>
<dbReference type="PANTHER" id="PTHR31468">
    <property type="entry name" value="1,3-BETA-GLUCANOSYLTRANSFERASE GAS1"/>
    <property type="match status" value="1"/>
</dbReference>
<comment type="function">
    <text evidence="6">Splits internally a 1,3-beta-glucan molecule and transfers the newly generated reducing end (the donor) to the non-reducing end of another 1,3-beta-glucan molecule (the acceptor) forming a 1,3-beta linkage, resulting in the elongation of 1,3-beta-glucan chains in the cell wall.</text>
</comment>
<feature type="region of interest" description="Disordered" evidence="7">
    <location>
        <begin position="356"/>
        <end position="384"/>
    </location>
</feature>
<dbReference type="GO" id="GO:0031505">
    <property type="term" value="P:fungal-type cell wall organization"/>
    <property type="evidence" value="ECO:0007669"/>
    <property type="project" value="TreeGrafter"/>
</dbReference>
<evidence type="ECO:0000313" key="9">
    <source>
        <dbReference type="Proteomes" id="UP001362899"/>
    </source>
</evidence>